<dbReference type="GO" id="GO:0016114">
    <property type="term" value="P:terpenoid biosynthetic process"/>
    <property type="evidence" value="ECO:0007669"/>
    <property type="project" value="UniProtKB-UniRule"/>
</dbReference>
<dbReference type="InterPro" id="IPR036554">
    <property type="entry name" value="GHMP_kinase_C_sf"/>
</dbReference>
<feature type="binding site" evidence="9">
    <location>
        <begin position="91"/>
        <end position="101"/>
    </location>
    <ligand>
        <name>ATP</name>
        <dbReference type="ChEBI" id="CHEBI:30616"/>
    </ligand>
</feature>
<keyword evidence="7 9" id="KW-0067">ATP-binding</keyword>
<comment type="similarity">
    <text evidence="1 9">Belongs to the GHMP kinase family. IspE subfamily.</text>
</comment>
<dbReference type="UniPathway" id="UPA00056">
    <property type="reaction ID" value="UER00094"/>
</dbReference>
<evidence type="ECO:0000256" key="2">
    <source>
        <dbReference type="ARBA" id="ARBA00012052"/>
    </source>
</evidence>
<dbReference type="Pfam" id="PF08544">
    <property type="entry name" value="GHMP_kinases_C"/>
    <property type="match status" value="1"/>
</dbReference>
<comment type="pathway">
    <text evidence="9">Isoprenoid biosynthesis; isopentenyl diphosphate biosynthesis via DXP pathway; isopentenyl diphosphate from 1-deoxy-D-xylulose 5-phosphate: step 3/6.</text>
</comment>
<accession>A0A1B8RRX9</accession>
<dbReference type="PANTHER" id="PTHR43527:SF2">
    <property type="entry name" value="4-DIPHOSPHOCYTIDYL-2-C-METHYL-D-ERYTHRITOL KINASE, CHLOROPLASTIC"/>
    <property type="match status" value="1"/>
</dbReference>
<evidence type="ECO:0000259" key="10">
    <source>
        <dbReference type="Pfam" id="PF00288"/>
    </source>
</evidence>
<sequence length="280" mass="31256">MREKAYAKVNITLDVVGKREDGYHLLKMIMQNIDIYDVITIEKIESGIEITCNKPYVPTDERNLAYKAAKLFKDTFNITSGVSINIKKNIPVAAGLAGGSTDCAAVLKIMNKLFQVNADNEKLMELGVKLGADVPYCIDGGTALCEGIGEVLTTLKPFKNHIIVLVKPPFGVSTKEVYKNFDLGRVKNHPETDKVIAYMNEDNLYEVAKNMKNLLENVTLKKHKIISSIKSEMESLGAIKAMMSGSGPTVFAFFDDMMKAQRCYDEMKKKYNDTFITRTV</sequence>
<evidence type="ECO:0000256" key="4">
    <source>
        <dbReference type="ARBA" id="ARBA00022679"/>
    </source>
</evidence>
<dbReference type="InterPro" id="IPR013750">
    <property type="entry name" value="GHMP_kinase_C_dom"/>
</dbReference>
<dbReference type="SUPFAM" id="SSF54211">
    <property type="entry name" value="Ribosomal protein S5 domain 2-like"/>
    <property type="match status" value="1"/>
</dbReference>
<feature type="active site" evidence="9">
    <location>
        <position position="133"/>
    </location>
</feature>
<feature type="active site" evidence="9">
    <location>
        <position position="8"/>
    </location>
</feature>
<dbReference type="InterPro" id="IPR004424">
    <property type="entry name" value="IspE"/>
</dbReference>
<evidence type="ECO:0000256" key="3">
    <source>
        <dbReference type="ARBA" id="ARBA00017473"/>
    </source>
</evidence>
<keyword evidence="4 9" id="KW-0808">Transferase</keyword>
<dbReference type="InterPro" id="IPR014721">
    <property type="entry name" value="Ribsml_uS5_D2-typ_fold_subgr"/>
</dbReference>
<dbReference type="PANTHER" id="PTHR43527">
    <property type="entry name" value="4-DIPHOSPHOCYTIDYL-2-C-METHYL-D-ERYTHRITOL KINASE, CHLOROPLASTIC"/>
    <property type="match status" value="1"/>
</dbReference>
<dbReference type="EMBL" id="MAPZ01000011">
    <property type="protein sequence ID" value="OBY11569.1"/>
    <property type="molecule type" value="Genomic_DNA"/>
</dbReference>
<evidence type="ECO:0000256" key="9">
    <source>
        <dbReference type="HAMAP-Rule" id="MF_00061"/>
    </source>
</evidence>
<gene>
    <name evidence="9" type="primary">ispE</name>
    <name evidence="12" type="ORF">CP373A1_04030</name>
</gene>
<proteinExistence type="inferred from homology"/>
<evidence type="ECO:0000256" key="8">
    <source>
        <dbReference type="ARBA" id="ARBA00032554"/>
    </source>
</evidence>
<feature type="domain" description="GHMP kinase N-terminal" evidence="10">
    <location>
        <begin position="63"/>
        <end position="141"/>
    </location>
</feature>
<dbReference type="GO" id="GO:0005524">
    <property type="term" value="F:ATP binding"/>
    <property type="evidence" value="ECO:0007669"/>
    <property type="project" value="UniProtKB-UniRule"/>
</dbReference>
<dbReference type="OrthoDB" id="9809438at2"/>
<evidence type="ECO:0000259" key="11">
    <source>
        <dbReference type="Pfam" id="PF08544"/>
    </source>
</evidence>
<dbReference type="GO" id="GO:0019288">
    <property type="term" value="P:isopentenyl diphosphate biosynthetic process, methylerythritol 4-phosphate pathway"/>
    <property type="evidence" value="ECO:0007669"/>
    <property type="project" value="UniProtKB-UniRule"/>
</dbReference>
<evidence type="ECO:0000313" key="12">
    <source>
        <dbReference type="EMBL" id="OBY11569.1"/>
    </source>
</evidence>
<dbReference type="NCBIfam" id="TIGR00154">
    <property type="entry name" value="ispE"/>
    <property type="match status" value="1"/>
</dbReference>
<organism evidence="12 13">
    <name type="scientific">Clostridium paraputrificum</name>
    <dbReference type="NCBI Taxonomy" id="29363"/>
    <lineage>
        <taxon>Bacteria</taxon>
        <taxon>Bacillati</taxon>
        <taxon>Bacillota</taxon>
        <taxon>Clostridia</taxon>
        <taxon>Eubacteriales</taxon>
        <taxon>Clostridiaceae</taxon>
        <taxon>Clostridium</taxon>
    </lineage>
</organism>
<dbReference type="RefSeq" id="WP_027097085.1">
    <property type="nucleotide sequence ID" value="NZ_JADMZC010000013.1"/>
</dbReference>
<evidence type="ECO:0000256" key="7">
    <source>
        <dbReference type="ARBA" id="ARBA00022840"/>
    </source>
</evidence>
<comment type="caution">
    <text evidence="12">The sequence shown here is derived from an EMBL/GenBank/DDBJ whole genome shotgun (WGS) entry which is preliminary data.</text>
</comment>
<dbReference type="EC" id="2.7.1.148" evidence="2 9"/>
<dbReference type="InterPro" id="IPR020568">
    <property type="entry name" value="Ribosomal_Su5_D2-typ_SF"/>
</dbReference>
<dbReference type="InterPro" id="IPR006204">
    <property type="entry name" value="GHMP_kinase_N_dom"/>
</dbReference>
<dbReference type="Gene3D" id="3.30.230.10">
    <property type="match status" value="1"/>
</dbReference>
<dbReference type="SUPFAM" id="SSF55060">
    <property type="entry name" value="GHMP Kinase, C-terminal domain"/>
    <property type="match status" value="1"/>
</dbReference>
<evidence type="ECO:0000256" key="1">
    <source>
        <dbReference type="ARBA" id="ARBA00009684"/>
    </source>
</evidence>
<dbReference type="Gene3D" id="3.30.70.890">
    <property type="entry name" value="GHMP kinase, C-terminal domain"/>
    <property type="match status" value="1"/>
</dbReference>
<dbReference type="HAMAP" id="MF_00061">
    <property type="entry name" value="IspE"/>
    <property type="match status" value="1"/>
</dbReference>
<dbReference type="eggNOG" id="COG1947">
    <property type="taxonomic scope" value="Bacteria"/>
</dbReference>
<keyword evidence="5 9" id="KW-0547">Nucleotide-binding</keyword>
<name>A0A1B8RRX9_9CLOT</name>
<feature type="domain" description="GHMP kinase C-terminal" evidence="11">
    <location>
        <begin position="200"/>
        <end position="272"/>
    </location>
</feature>
<dbReference type="AlphaFoldDB" id="A0A1B8RRX9"/>
<keyword evidence="9" id="KW-0414">Isoprene biosynthesis</keyword>
<dbReference type="PIRSF" id="PIRSF010376">
    <property type="entry name" value="IspE"/>
    <property type="match status" value="1"/>
</dbReference>
<dbReference type="NCBIfam" id="NF011202">
    <property type="entry name" value="PRK14608.1"/>
    <property type="match status" value="1"/>
</dbReference>
<dbReference type="Pfam" id="PF00288">
    <property type="entry name" value="GHMP_kinases_N"/>
    <property type="match status" value="1"/>
</dbReference>
<keyword evidence="6 9" id="KW-0418">Kinase</keyword>
<dbReference type="GO" id="GO:0050515">
    <property type="term" value="F:4-(cytidine 5'-diphospho)-2-C-methyl-D-erythritol kinase activity"/>
    <property type="evidence" value="ECO:0007669"/>
    <property type="project" value="UniProtKB-UniRule"/>
</dbReference>
<comment type="function">
    <text evidence="9">Catalyzes the phosphorylation of the position 2 hydroxy group of 4-diphosphocytidyl-2C-methyl-D-erythritol.</text>
</comment>
<protein>
    <recommendedName>
        <fullName evidence="3 9">4-diphosphocytidyl-2-C-methyl-D-erythritol kinase</fullName>
        <shortName evidence="9">CMK</shortName>
        <ecNumber evidence="2 9">2.7.1.148</ecNumber>
    </recommendedName>
    <alternativeName>
        <fullName evidence="8 9">4-(cytidine-5'-diphospho)-2-C-methyl-D-erythritol kinase</fullName>
    </alternativeName>
</protein>
<keyword evidence="13" id="KW-1185">Reference proteome</keyword>
<evidence type="ECO:0000256" key="5">
    <source>
        <dbReference type="ARBA" id="ARBA00022741"/>
    </source>
</evidence>
<reference evidence="12 13" key="1">
    <citation type="submission" date="2016-06" db="EMBL/GenBank/DDBJ databases">
        <authorList>
            <person name="Kjaerup R.B."/>
            <person name="Dalgaard T.S."/>
            <person name="Juul-Madsen H.R."/>
        </authorList>
    </citation>
    <scope>NUCLEOTIDE SEQUENCE [LARGE SCALE GENOMIC DNA]</scope>
    <source>
        <strain evidence="12 13">373-A1</strain>
    </source>
</reference>
<evidence type="ECO:0000256" key="6">
    <source>
        <dbReference type="ARBA" id="ARBA00022777"/>
    </source>
</evidence>
<evidence type="ECO:0000313" key="13">
    <source>
        <dbReference type="Proteomes" id="UP000092714"/>
    </source>
</evidence>
<dbReference type="GeneID" id="42774919"/>
<dbReference type="Proteomes" id="UP000092714">
    <property type="component" value="Unassembled WGS sequence"/>
</dbReference>
<comment type="catalytic activity">
    <reaction evidence="9">
        <text>4-CDP-2-C-methyl-D-erythritol + ATP = 4-CDP-2-C-methyl-D-erythritol 2-phosphate + ADP + H(+)</text>
        <dbReference type="Rhea" id="RHEA:18437"/>
        <dbReference type="ChEBI" id="CHEBI:15378"/>
        <dbReference type="ChEBI" id="CHEBI:30616"/>
        <dbReference type="ChEBI" id="CHEBI:57823"/>
        <dbReference type="ChEBI" id="CHEBI:57919"/>
        <dbReference type="ChEBI" id="CHEBI:456216"/>
        <dbReference type="EC" id="2.7.1.148"/>
    </reaction>
</comment>